<feature type="domain" description="Myb-like" evidence="1">
    <location>
        <begin position="6"/>
        <end position="70"/>
    </location>
</feature>
<dbReference type="InterPro" id="IPR028002">
    <property type="entry name" value="Myb_DNA-bind_5"/>
</dbReference>
<gene>
    <name evidence="3" type="primary">LOC106155041</name>
</gene>
<organism evidence="2 3">
    <name type="scientific">Lingula anatina</name>
    <name type="common">Brachiopod</name>
    <name type="synonym">Lingula unguis</name>
    <dbReference type="NCBI Taxonomy" id="7574"/>
    <lineage>
        <taxon>Eukaryota</taxon>
        <taxon>Metazoa</taxon>
        <taxon>Spiralia</taxon>
        <taxon>Lophotrochozoa</taxon>
        <taxon>Brachiopoda</taxon>
        <taxon>Linguliformea</taxon>
        <taxon>Lingulata</taxon>
        <taxon>Lingulida</taxon>
        <taxon>Linguloidea</taxon>
        <taxon>Lingulidae</taxon>
        <taxon>Lingula</taxon>
    </lineage>
</organism>
<dbReference type="KEGG" id="lak:106155041"/>
<protein>
    <submittedName>
        <fullName evidence="3">Uncharacterized protein LOC106155041</fullName>
    </submittedName>
</protein>
<dbReference type="PANTHER" id="PTHR21411">
    <property type="entry name" value="APONTIC"/>
    <property type="match status" value="1"/>
</dbReference>
<dbReference type="PROSITE" id="PS50090">
    <property type="entry name" value="MYB_LIKE"/>
    <property type="match status" value="1"/>
</dbReference>
<reference evidence="3" key="1">
    <citation type="submission" date="2025-08" db="UniProtKB">
        <authorList>
            <consortium name="RefSeq"/>
        </authorList>
    </citation>
    <scope>IDENTIFICATION</scope>
    <source>
        <tissue evidence="3">Gonads</tissue>
    </source>
</reference>
<dbReference type="OrthoDB" id="10046272at2759"/>
<evidence type="ECO:0000313" key="3">
    <source>
        <dbReference type="RefSeq" id="XP_013385093.1"/>
    </source>
</evidence>
<dbReference type="Pfam" id="PF13873">
    <property type="entry name" value="Myb_DNA-bind_5"/>
    <property type="match status" value="1"/>
</dbReference>
<dbReference type="Proteomes" id="UP000085678">
    <property type="component" value="Unplaced"/>
</dbReference>
<evidence type="ECO:0000259" key="1">
    <source>
        <dbReference type="PROSITE" id="PS50090"/>
    </source>
</evidence>
<dbReference type="RefSeq" id="XP_013385093.1">
    <property type="nucleotide sequence ID" value="XM_013529639.1"/>
</dbReference>
<keyword evidence="2" id="KW-1185">Reference proteome</keyword>
<dbReference type="GeneID" id="106155041"/>
<accession>A0A1S3HG89</accession>
<dbReference type="AlphaFoldDB" id="A0A1S3HG89"/>
<sequence>MSISEKKRCRKQNWSVSEQTLLVELVEADRSTIKNKHTSSLDNKISSKITAVGAARRTHEECKEKWRQLVTAVKKAHCGIHSHSAKTGGGAPALSLDATTQKIIEMHKDDPAFNGVSDGFKTTLAAYDSRYIKISNNNY</sequence>
<name>A0A1S3HG89_LINAN</name>
<dbReference type="InParanoid" id="A0A1S3HG89"/>
<evidence type="ECO:0000313" key="2">
    <source>
        <dbReference type="Proteomes" id="UP000085678"/>
    </source>
</evidence>
<dbReference type="PANTHER" id="PTHR21411:SF0">
    <property type="entry name" value="REGULATORY PROTEIN ZESTE"/>
    <property type="match status" value="1"/>
</dbReference>
<dbReference type="InterPro" id="IPR001005">
    <property type="entry name" value="SANT/Myb"/>
</dbReference>
<proteinExistence type="predicted"/>